<dbReference type="SMART" id="SM00563">
    <property type="entry name" value="PlsC"/>
    <property type="match status" value="1"/>
</dbReference>
<sequence>MISTPIAILRFLGFVLWTLLLLPPFLVLRLAARPRMPTYTRFYWKGVMAIIGYDVVVHGRPLEDGSPVLYVANHASYLDIIVLGSLLHAYFVAKNEVAGWAGFGFLARISRTVFIERSRGATAREKNGLLDRFDLGESLILFAEGTSNDGNHVMPFKSSFFSVAEGEVRGADGMPRAVSVQPVSVAYARLDGLPITRALRPFLAWYGDMTLAGHLVGALGMGRITVEVEFHPPVTVAEFGSRKVLSAHCHKVISHGVTRLLAGRPAANP</sequence>
<evidence type="ECO:0000256" key="4">
    <source>
        <dbReference type="ARBA" id="ARBA00023098"/>
    </source>
</evidence>
<dbReference type="PANTHER" id="PTHR10434:SF64">
    <property type="entry name" value="1-ACYL-SN-GLYCEROL-3-PHOSPHATE ACYLTRANSFERASE-RELATED"/>
    <property type="match status" value="1"/>
</dbReference>
<dbReference type="Proteomes" id="UP000031971">
    <property type="component" value="Unassembled WGS sequence"/>
</dbReference>
<accession>A0A0C2UYN0</accession>
<feature type="transmembrane region" description="Helical" evidence="6">
    <location>
        <begin position="6"/>
        <end position="30"/>
    </location>
</feature>
<evidence type="ECO:0000313" key="9">
    <source>
        <dbReference type="Proteomes" id="UP000031971"/>
    </source>
</evidence>
<keyword evidence="3 8" id="KW-0808">Transferase</keyword>
<dbReference type="RefSeq" id="WP_009869826.1">
    <property type="nucleotide sequence ID" value="NZ_JXSL01000030.1"/>
</dbReference>
<proteinExistence type="predicted"/>
<evidence type="ECO:0000256" key="6">
    <source>
        <dbReference type="SAM" id="Phobius"/>
    </source>
</evidence>
<dbReference type="STRING" id="272627.CCC_01012"/>
<keyword evidence="6" id="KW-1133">Transmembrane helix</keyword>
<dbReference type="SUPFAM" id="SSF69593">
    <property type="entry name" value="Glycerol-3-phosphate (1)-acyltransferase"/>
    <property type="match status" value="1"/>
</dbReference>
<feature type="domain" description="Phospholipid/glycerol acyltransferase" evidence="7">
    <location>
        <begin position="68"/>
        <end position="188"/>
    </location>
</feature>
<dbReference type="AlphaFoldDB" id="A0A0C2UYN0"/>
<dbReference type="GO" id="GO:0003841">
    <property type="term" value="F:1-acylglycerol-3-phosphate O-acyltransferase activity"/>
    <property type="evidence" value="ECO:0007669"/>
    <property type="project" value="TreeGrafter"/>
</dbReference>
<dbReference type="OrthoDB" id="9806880at2"/>
<dbReference type="GO" id="GO:0006654">
    <property type="term" value="P:phosphatidic acid biosynthetic process"/>
    <property type="evidence" value="ECO:0007669"/>
    <property type="project" value="TreeGrafter"/>
</dbReference>
<evidence type="ECO:0000256" key="3">
    <source>
        <dbReference type="ARBA" id="ARBA00022679"/>
    </source>
</evidence>
<protein>
    <submittedName>
        <fullName evidence="8">1-acyl-sn-glycerol-3-phosphate acyltransferase</fullName>
    </submittedName>
</protein>
<evidence type="ECO:0000256" key="1">
    <source>
        <dbReference type="ARBA" id="ARBA00005189"/>
    </source>
</evidence>
<evidence type="ECO:0000259" key="7">
    <source>
        <dbReference type="SMART" id="SM00563"/>
    </source>
</evidence>
<gene>
    <name evidence="8" type="ORF">CCC_01012</name>
</gene>
<keyword evidence="2" id="KW-0444">Lipid biosynthesis</keyword>
<evidence type="ECO:0000256" key="2">
    <source>
        <dbReference type="ARBA" id="ARBA00022516"/>
    </source>
</evidence>
<dbReference type="EMBL" id="JXSL01000030">
    <property type="protein sequence ID" value="KIL97951.1"/>
    <property type="molecule type" value="Genomic_DNA"/>
</dbReference>
<comment type="pathway">
    <text evidence="1">Lipid metabolism.</text>
</comment>
<dbReference type="InterPro" id="IPR002123">
    <property type="entry name" value="Plipid/glycerol_acylTrfase"/>
</dbReference>
<comment type="caution">
    <text evidence="8">The sequence shown here is derived from an EMBL/GenBank/DDBJ whole genome shotgun (WGS) entry which is preliminary data.</text>
</comment>
<reference evidence="8 9" key="1">
    <citation type="submission" date="2015-01" db="EMBL/GenBank/DDBJ databases">
        <title>Genome Sequence of Magnetospirillum magnetotacticum Strain MS-1.</title>
        <authorList>
            <person name="Marinov G.K."/>
            <person name="Smalley M.D."/>
            <person name="DeSalvo G."/>
        </authorList>
    </citation>
    <scope>NUCLEOTIDE SEQUENCE [LARGE SCALE GENOMIC DNA]</scope>
    <source>
        <strain evidence="8 9">MS-1</strain>
    </source>
</reference>
<organism evidence="8 9">
    <name type="scientific">Paramagnetospirillum magnetotacticum MS-1</name>
    <dbReference type="NCBI Taxonomy" id="272627"/>
    <lineage>
        <taxon>Bacteria</taxon>
        <taxon>Pseudomonadati</taxon>
        <taxon>Pseudomonadota</taxon>
        <taxon>Alphaproteobacteria</taxon>
        <taxon>Rhodospirillales</taxon>
        <taxon>Magnetospirillaceae</taxon>
        <taxon>Paramagnetospirillum</taxon>
    </lineage>
</organism>
<keyword evidence="5 8" id="KW-0012">Acyltransferase</keyword>
<keyword evidence="9" id="KW-1185">Reference proteome</keyword>
<dbReference type="PANTHER" id="PTHR10434">
    <property type="entry name" value="1-ACYL-SN-GLYCEROL-3-PHOSPHATE ACYLTRANSFERASE"/>
    <property type="match status" value="1"/>
</dbReference>
<dbReference type="Pfam" id="PF01553">
    <property type="entry name" value="Acyltransferase"/>
    <property type="match status" value="1"/>
</dbReference>
<evidence type="ECO:0000313" key="8">
    <source>
        <dbReference type="EMBL" id="KIL97951.1"/>
    </source>
</evidence>
<name>A0A0C2UYN0_PARME</name>
<keyword evidence="6" id="KW-0812">Transmembrane</keyword>
<keyword evidence="6" id="KW-0472">Membrane</keyword>
<evidence type="ECO:0000256" key="5">
    <source>
        <dbReference type="ARBA" id="ARBA00023315"/>
    </source>
</evidence>
<keyword evidence="4" id="KW-0443">Lipid metabolism</keyword>
<dbReference type="CDD" id="cd07989">
    <property type="entry name" value="LPLAT_AGPAT-like"/>
    <property type="match status" value="1"/>
</dbReference>